<protein>
    <submittedName>
        <fullName evidence="3">Homeodomain-like protein</fullName>
    </submittedName>
</protein>
<feature type="domain" description="Myb-like" evidence="1">
    <location>
        <begin position="1"/>
        <end position="44"/>
    </location>
</feature>
<dbReference type="InterPro" id="IPR050560">
    <property type="entry name" value="MYB_TF"/>
</dbReference>
<feature type="domain" description="HTH myb-type" evidence="2">
    <location>
        <begin position="1"/>
        <end position="44"/>
    </location>
</feature>
<evidence type="ECO:0000259" key="1">
    <source>
        <dbReference type="PROSITE" id="PS50090"/>
    </source>
</evidence>
<dbReference type="Gene3D" id="1.10.10.60">
    <property type="entry name" value="Homeodomain-like"/>
    <property type="match status" value="3"/>
</dbReference>
<feature type="domain" description="Myb-like" evidence="1">
    <location>
        <begin position="45"/>
        <end position="95"/>
    </location>
</feature>
<dbReference type="InterPro" id="IPR017930">
    <property type="entry name" value="Myb_dom"/>
</dbReference>
<feature type="non-terminal residue" evidence="3">
    <location>
        <position position="144"/>
    </location>
</feature>
<organism evidence="3 4">
    <name type="scientific">Tribonema minus</name>
    <dbReference type="NCBI Taxonomy" id="303371"/>
    <lineage>
        <taxon>Eukaryota</taxon>
        <taxon>Sar</taxon>
        <taxon>Stramenopiles</taxon>
        <taxon>Ochrophyta</taxon>
        <taxon>PX clade</taxon>
        <taxon>Xanthophyceae</taxon>
        <taxon>Tribonematales</taxon>
        <taxon>Tribonemataceae</taxon>
        <taxon>Tribonema</taxon>
    </lineage>
</organism>
<dbReference type="OrthoDB" id="2143914at2759"/>
<dbReference type="SUPFAM" id="SSF46689">
    <property type="entry name" value="Homeodomain-like"/>
    <property type="match status" value="2"/>
</dbReference>
<evidence type="ECO:0000313" key="4">
    <source>
        <dbReference type="Proteomes" id="UP000664859"/>
    </source>
</evidence>
<dbReference type="PROSITE" id="PS51294">
    <property type="entry name" value="HTH_MYB"/>
    <property type="match status" value="3"/>
</dbReference>
<dbReference type="EMBL" id="JAFCMP010000117">
    <property type="protein sequence ID" value="KAG5185925.1"/>
    <property type="molecule type" value="Genomic_DNA"/>
</dbReference>
<dbReference type="Pfam" id="PF00249">
    <property type="entry name" value="Myb_DNA-binding"/>
    <property type="match status" value="1"/>
</dbReference>
<sequence>WNEDEDERLRCAVATFGGKSWPRAAAAVGTKTATQCMQRWRRALQPDMRKGRWRDEEDALLLDLMTRGHDSWSEFARHIPGRSAKQCRERWRHHLDPAVSRARFTPAEDAVVVAMQAARGNAWARIAARLPGRTENTVKTRWTA</sequence>
<feature type="domain" description="HTH myb-type" evidence="2">
    <location>
        <begin position="45"/>
        <end position="99"/>
    </location>
</feature>
<dbReference type="Proteomes" id="UP000664859">
    <property type="component" value="Unassembled WGS sequence"/>
</dbReference>
<keyword evidence="3" id="KW-0238">DNA-binding</keyword>
<feature type="domain" description="HTH myb-type" evidence="2">
    <location>
        <begin position="101"/>
        <end position="144"/>
    </location>
</feature>
<dbReference type="CDD" id="cd00167">
    <property type="entry name" value="SANT"/>
    <property type="match status" value="3"/>
</dbReference>
<proteinExistence type="predicted"/>
<keyword evidence="4" id="KW-1185">Reference proteome</keyword>
<dbReference type="PANTHER" id="PTHR45614">
    <property type="entry name" value="MYB PROTEIN-RELATED"/>
    <property type="match status" value="1"/>
</dbReference>
<dbReference type="Pfam" id="PF13921">
    <property type="entry name" value="Myb_DNA-bind_6"/>
    <property type="match status" value="1"/>
</dbReference>
<gene>
    <name evidence="3" type="ORF">JKP88DRAFT_150377</name>
</gene>
<feature type="non-terminal residue" evidence="3">
    <location>
        <position position="1"/>
    </location>
</feature>
<accession>A0A835Z2Q0</accession>
<dbReference type="GO" id="GO:0000978">
    <property type="term" value="F:RNA polymerase II cis-regulatory region sequence-specific DNA binding"/>
    <property type="evidence" value="ECO:0007669"/>
    <property type="project" value="TreeGrafter"/>
</dbReference>
<dbReference type="InterPro" id="IPR001005">
    <property type="entry name" value="SANT/Myb"/>
</dbReference>
<dbReference type="PROSITE" id="PS50090">
    <property type="entry name" value="MYB_LIKE"/>
    <property type="match status" value="3"/>
</dbReference>
<feature type="domain" description="Myb-like" evidence="1">
    <location>
        <begin position="96"/>
        <end position="144"/>
    </location>
</feature>
<keyword evidence="3" id="KW-0371">Homeobox</keyword>
<dbReference type="GO" id="GO:0000981">
    <property type="term" value="F:DNA-binding transcription factor activity, RNA polymerase II-specific"/>
    <property type="evidence" value="ECO:0007669"/>
    <property type="project" value="TreeGrafter"/>
</dbReference>
<dbReference type="AlphaFoldDB" id="A0A835Z2Q0"/>
<reference evidence="3" key="1">
    <citation type="submission" date="2021-02" db="EMBL/GenBank/DDBJ databases">
        <title>First Annotated Genome of the Yellow-green Alga Tribonema minus.</title>
        <authorList>
            <person name="Mahan K.M."/>
        </authorList>
    </citation>
    <scope>NUCLEOTIDE SEQUENCE</scope>
    <source>
        <strain evidence="3">UTEX B ZZ1240</strain>
    </source>
</reference>
<dbReference type="InterPro" id="IPR009057">
    <property type="entry name" value="Homeodomain-like_sf"/>
</dbReference>
<dbReference type="PANTHER" id="PTHR45614:SF241">
    <property type="entry name" value="MYB-LIKE DNA-BINDING PROTEIN"/>
    <property type="match status" value="1"/>
</dbReference>
<evidence type="ECO:0000313" key="3">
    <source>
        <dbReference type="EMBL" id="KAG5185925.1"/>
    </source>
</evidence>
<comment type="caution">
    <text evidence="3">The sequence shown here is derived from an EMBL/GenBank/DDBJ whole genome shotgun (WGS) entry which is preliminary data.</text>
</comment>
<dbReference type="GO" id="GO:0005634">
    <property type="term" value="C:nucleus"/>
    <property type="evidence" value="ECO:0007669"/>
    <property type="project" value="TreeGrafter"/>
</dbReference>
<dbReference type="SMART" id="SM00717">
    <property type="entry name" value="SANT"/>
    <property type="match status" value="3"/>
</dbReference>
<name>A0A835Z2Q0_9STRA</name>
<evidence type="ECO:0000259" key="2">
    <source>
        <dbReference type="PROSITE" id="PS51294"/>
    </source>
</evidence>